<sequence length="41" mass="5012">MRYHPEDDSKQAKMVYLKDPFGNLFELYSHTYEETYASDYE</sequence>
<dbReference type="EMBL" id="CP000472">
    <property type="protein sequence ID" value="ACJ28112.1"/>
    <property type="molecule type" value="Genomic_DNA"/>
</dbReference>
<dbReference type="InterPro" id="IPR029068">
    <property type="entry name" value="Glyas_Bleomycin-R_OHBP_Dase"/>
</dbReference>
<dbReference type="SUPFAM" id="SSF54593">
    <property type="entry name" value="Glyoxalase/Bleomycin resistance protein/Dihydroxybiphenyl dioxygenase"/>
    <property type="match status" value="1"/>
</dbReference>
<dbReference type="KEGG" id="swp:swp_1325"/>
<organism evidence="1 2">
    <name type="scientific">Shewanella piezotolerans (strain WP3 / JCM 13877)</name>
    <dbReference type="NCBI Taxonomy" id="225849"/>
    <lineage>
        <taxon>Bacteria</taxon>
        <taxon>Pseudomonadati</taxon>
        <taxon>Pseudomonadota</taxon>
        <taxon>Gammaproteobacteria</taxon>
        <taxon>Alteromonadales</taxon>
        <taxon>Shewanellaceae</taxon>
        <taxon>Shewanella</taxon>
    </lineage>
</organism>
<dbReference type="Gene3D" id="3.10.180.10">
    <property type="entry name" value="2,3-Dihydroxybiphenyl 1,2-Dioxygenase, domain 1"/>
    <property type="match status" value="1"/>
</dbReference>
<keyword evidence="1" id="KW-0456">Lyase</keyword>
<dbReference type="HOGENOM" id="CLU_3303661_0_0_6"/>
<dbReference type="AlphaFoldDB" id="B8CJL5"/>
<dbReference type="STRING" id="225849.swp_1325"/>
<gene>
    <name evidence="1" type="ordered locus">swp_1325</name>
</gene>
<protein>
    <submittedName>
        <fullName evidence="1">Lactoylglutathione lyase</fullName>
    </submittedName>
</protein>
<dbReference type="Proteomes" id="UP000000753">
    <property type="component" value="Chromosome"/>
</dbReference>
<reference evidence="1 2" key="1">
    <citation type="journal article" date="2008" name="PLoS ONE">
        <title>Environmental adaptation: genomic analysis of the piezotolerant and psychrotolerant deep-sea iron reducing bacterium Shewanella piezotolerans WP3.</title>
        <authorList>
            <person name="Wang F."/>
            <person name="Wang J."/>
            <person name="Jian H."/>
            <person name="Zhang B."/>
            <person name="Li S."/>
            <person name="Wang F."/>
            <person name="Zeng X."/>
            <person name="Gao L."/>
            <person name="Bartlett D.H."/>
            <person name="Yu J."/>
            <person name="Hu S."/>
            <person name="Xiao X."/>
        </authorList>
    </citation>
    <scope>NUCLEOTIDE SEQUENCE [LARGE SCALE GENOMIC DNA]</scope>
    <source>
        <strain evidence="2">WP3 / JCM 13877</strain>
    </source>
</reference>
<evidence type="ECO:0000313" key="1">
    <source>
        <dbReference type="EMBL" id="ACJ28112.1"/>
    </source>
</evidence>
<proteinExistence type="predicted"/>
<dbReference type="GO" id="GO:0016829">
    <property type="term" value="F:lyase activity"/>
    <property type="evidence" value="ECO:0007669"/>
    <property type="project" value="UniProtKB-KW"/>
</dbReference>
<dbReference type="OrthoDB" id="2613830at2"/>
<evidence type="ECO:0000313" key="2">
    <source>
        <dbReference type="Proteomes" id="UP000000753"/>
    </source>
</evidence>
<keyword evidence="2" id="KW-1185">Reference proteome</keyword>
<name>B8CJL5_SHEPW</name>
<dbReference type="eggNOG" id="COG0346">
    <property type="taxonomic scope" value="Bacteria"/>
</dbReference>
<accession>B8CJL5</accession>